<organism evidence="1 2">
    <name type="scientific">Botryotinia fuckeliana (strain BcDW1)</name>
    <name type="common">Noble rot fungus</name>
    <name type="synonym">Botrytis cinerea</name>
    <dbReference type="NCBI Taxonomy" id="1290391"/>
    <lineage>
        <taxon>Eukaryota</taxon>
        <taxon>Fungi</taxon>
        <taxon>Dikarya</taxon>
        <taxon>Ascomycota</taxon>
        <taxon>Pezizomycotina</taxon>
        <taxon>Leotiomycetes</taxon>
        <taxon>Helotiales</taxon>
        <taxon>Sclerotiniaceae</taxon>
        <taxon>Botrytis</taxon>
    </lineage>
</organism>
<dbReference type="EMBL" id="KB708039">
    <property type="protein sequence ID" value="EMR82405.1"/>
    <property type="molecule type" value="Genomic_DNA"/>
</dbReference>
<evidence type="ECO:0000313" key="1">
    <source>
        <dbReference type="EMBL" id="EMR82405.1"/>
    </source>
</evidence>
<name>M7TLX7_BOTF1</name>
<sequence>MRSNHPFDPAPQYSNPIALASAIDQVGQRELDIAQPILWYATGSAWENPVHGAFQSNKPAQYHIHLP</sequence>
<proteinExistence type="predicted"/>
<protein>
    <submittedName>
        <fullName evidence="1">Uncharacterized protein</fullName>
    </submittedName>
</protein>
<dbReference type="HOGENOM" id="CLU_2812004_0_0_1"/>
<dbReference type="AlphaFoldDB" id="M7TLX7"/>
<evidence type="ECO:0000313" key="2">
    <source>
        <dbReference type="Proteomes" id="UP000012045"/>
    </source>
</evidence>
<accession>M7TLX7</accession>
<reference evidence="2" key="1">
    <citation type="journal article" date="2013" name="Genome Announc.">
        <title>Draft genome sequence of Botrytis cinerea BcDW1, inoculum for noble rot of grape berries.</title>
        <authorList>
            <person name="Blanco-Ulate B."/>
            <person name="Allen G."/>
            <person name="Powell A.L."/>
            <person name="Cantu D."/>
        </authorList>
    </citation>
    <scope>NUCLEOTIDE SEQUENCE [LARGE SCALE GENOMIC DNA]</scope>
    <source>
        <strain evidence="2">BcDW1</strain>
    </source>
</reference>
<gene>
    <name evidence="1" type="ORF">BcDW1_9004</name>
</gene>
<dbReference type="Proteomes" id="UP000012045">
    <property type="component" value="Unassembled WGS sequence"/>
</dbReference>